<dbReference type="Proteomes" id="UP000326924">
    <property type="component" value="Unassembled WGS sequence"/>
</dbReference>
<evidence type="ECO:0000256" key="3">
    <source>
        <dbReference type="SAM" id="SignalP"/>
    </source>
</evidence>
<keyword evidence="5" id="KW-1185">Reference proteome</keyword>
<reference evidence="4 5" key="1">
    <citation type="submission" date="2019-09" db="EMBL/GenBank/DDBJ databases">
        <title>Draft genome of the ectomycorrhizal ascomycete Sphaerosporella brunnea.</title>
        <authorList>
            <consortium name="DOE Joint Genome Institute"/>
            <person name="Benucci G.M."/>
            <person name="Marozzi G."/>
            <person name="Antonielli L."/>
            <person name="Sanchez S."/>
            <person name="Marco P."/>
            <person name="Wang X."/>
            <person name="Falini L.B."/>
            <person name="Barry K."/>
            <person name="Haridas S."/>
            <person name="Lipzen A."/>
            <person name="Labutti K."/>
            <person name="Grigoriev I.V."/>
            <person name="Murat C."/>
            <person name="Martin F."/>
            <person name="Albertini E."/>
            <person name="Donnini D."/>
            <person name="Bonito G."/>
        </authorList>
    </citation>
    <scope>NUCLEOTIDE SEQUENCE [LARGE SCALE GENOMIC DNA]</scope>
    <source>
        <strain evidence="4 5">Sb_GMNB300</strain>
    </source>
</reference>
<keyword evidence="2" id="KW-1133">Transmembrane helix</keyword>
<dbReference type="InParanoid" id="A0A5J5EQL6"/>
<dbReference type="AlphaFoldDB" id="A0A5J5EQL6"/>
<comment type="caution">
    <text evidence="4">The sequence shown here is derived from an EMBL/GenBank/DDBJ whole genome shotgun (WGS) entry which is preliminary data.</text>
</comment>
<sequence length="188" mass="19787">MAFTTLGHTLLHLLLAFALVCHAFPTPQSPGTYPAVIARRASSSSTTGDDNNSRGFPASGRIPIAVGIAVTFTFLIICIILGRSSKKSLTRTSMAPAPPPYNTRSGSVYRSPSGAAAVVRVEDHELEPPPPCYADAVANKGPEVRHVGTMELQDGQASHGEAQAASLRGRDSQDTLVMVPPAAAIRRE</sequence>
<evidence type="ECO:0008006" key="6">
    <source>
        <dbReference type="Google" id="ProtNLM"/>
    </source>
</evidence>
<evidence type="ECO:0000256" key="2">
    <source>
        <dbReference type="SAM" id="Phobius"/>
    </source>
</evidence>
<evidence type="ECO:0000313" key="4">
    <source>
        <dbReference type="EMBL" id="KAA8899632.1"/>
    </source>
</evidence>
<feature type="chain" id="PRO_5023817004" description="Transmembrane protein" evidence="3">
    <location>
        <begin position="24"/>
        <end position="188"/>
    </location>
</feature>
<keyword evidence="3" id="KW-0732">Signal</keyword>
<proteinExistence type="predicted"/>
<feature type="region of interest" description="Disordered" evidence="1">
    <location>
        <begin position="90"/>
        <end position="109"/>
    </location>
</feature>
<protein>
    <recommendedName>
        <fullName evidence="6">Transmembrane protein</fullName>
    </recommendedName>
</protein>
<name>A0A5J5EQL6_9PEZI</name>
<dbReference type="EMBL" id="VXIS01000164">
    <property type="protein sequence ID" value="KAA8899632.1"/>
    <property type="molecule type" value="Genomic_DNA"/>
</dbReference>
<evidence type="ECO:0000256" key="1">
    <source>
        <dbReference type="SAM" id="MobiDB-lite"/>
    </source>
</evidence>
<feature type="signal peptide" evidence="3">
    <location>
        <begin position="1"/>
        <end position="23"/>
    </location>
</feature>
<evidence type="ECO:0000313" key="5">
    <source>
        <dbReference type="Proteomes" id="UP000326924"/>
    </source>
</evidence>
<keyword evidence="2" id="KW-0472">Membrane</keyword>
<accession>A0A5J5EQL6</accession>
<keyword evidence="2" id="KW-0812">Transmembrane</keyword>
<gene>
    <name evidence="4" type="ORF">FN846DRAFT_170976</name>
</gene>
<organism evidence="4 5">
    <name type="scientific">Sphaerosporella brunnea</name>
    <dbReference type="NCBI Taxonomy" id="1250544"/>
    <lineage>
        <taxon>Eukaryota</taxon>
        <taxon>Fungi</taxon>
        <taxon>Dikarya</taxon>
        <taxon>Ascomycota</taxon>
        <taxon>Pezizomycotina</taxon>
        <taxon>Pezizomycetes</taxon>
        <taxon>Pezizales</taxon>
        <taxon>Pyronemataceae</taxon>
        <taxon>Sphaerosporella</taxon>
    </lineage>
</organism>
<feature type="transmembrane region" description="Helical" evidence="2">
    <location>
        <begin position="62"/>
        <end position="82"/>
    </location>
</feature>